<reference evidence="3" key="1">
    <citation type="submission" date="2020-05" db="EMBL/GenBank/DDBJ databases">
        <title>WGS assembly of Corymbia citriodora subspecies variegata.</title>
        <authorList>
            <person name="Barry K."/>
            <person name="Hundley H."/>
            <person name="Shu S."/>
            <person name="Jenkins J."/>
            <person name="Grimwood J."/>
            <person name="Baten A."/>
        </authorList>
    </citation>
    <scope>NUCLEOTIDE SEQUENCE</scope>
    <source>
        <strain evidence="3">CV2-018</strain>
    </source>
</reference>
<proteinExistence type="predicted"/>
<feature type="compositionally biased region" description="Low complexity" evidence="1">
    <location>
        <begin position="13"/>
        <end position="28"/>
    </location>
</feature>
<evidence type="ECO:0000256" key="1">
    <source>
        <dbReference type="SAM" id="MobiDB-lite"/>
    </source>
</evidence>
<feature type="region of interest" description="Disordered" evidence="1">
    <location>
        <begin position="1"/>
        <end position="80"/>
    </location>
</feature>
<evidence type="ECO:0000313" key="3">
    <source>
        <dbReference type="EMBL" id="KAF7851135.1"/>
    </source>
</evidence>
<dbReference type="PANTHER" id="PTHR33223">
    <property type="entry name" value="CCHC-TYPE DOMAIN-CONTAINING PROTEIN"/>
    <property type="match status" value="1"/>
</dbReference>
<dbReference type="EMBL" id="MU089561">
    <property type="protein sequence ID" value="KAF7851135.1"/>
    <property type="molecule type" value="Genomic_DNA"/>
</dbReference>
<dbReference type="AlphaFoldDB" id="A0A8T0CYI7"/>
<dbReference type="InterPro" id="IPR005162">
    <property type="entry name" value="Retrotrans_gag_dom"/>
</dbReference>
<sequence length="379" mass="42184">MRPDRRKPPPDSPSGSDLSPRYSSASYSPRRDRHRRLLSPDSTRDDVGSGYLGTSRSVSSEDEYDNPASEDVGTRGGSESIPMQFTELKAGGGRKINSRASSNSLMFPRAATPYVHVAPMPVFRGTSEECPVAHLSRFAKVCRANNADSPDAMMRIFPVTLEREAALWYDLNIEPYRSLLGWNDVRASFMQAYQKIELQDQLRSQLATLSQGRDECVRSYFLRLQLILQRWPDHGLPEGLIKGIFLDGLRGELQDWILPQRPESLDDALRLAFGHEQVRGVKGPPANGAGECGFCGGPHQEEGGCEVRQRMRGLWLESKEKKMNVGLVEESDGRACGRGEEEVGGSASAGAISLRRSQCRCWKHQCSRKRLERSNSLAT</sequence>
<protein>
    <recommendedName>
        <fullName evidence="2">Retrotransposon gag domain-containing protein</fullName>
    </recommendedName>
</protein>
<dbReference type="PANTHER" id="PTHR33223:SF6">
    <property type="entry name" value="CCHC-TYPE DOMAIN-CONTAINING PROTEIN"/>
    <property type="match status" value="1"/>
</dbReference>
<dbReference type="Proteomes" id="UP000806378">
    <property type="component" value="Unassembled WGS sequence"/>
</dbReference>
<organism evidence="3 4">
    <name type="scientific">Corymbia citriodora subsp. variegata</name>
    <dbReference type="NCBI Taxonomy" id="360336"/>
    <lineage>
        <taxon>Eukaryota</taxon>
        <taxon>Viridiplantae</taxon>
        <taxon>Streptophyta</taxon>
        <taxon>Embryophyta</taxon>
        <taxon>Tracheophyta</taxon>
        <taxon>Spermatophyta</taxon>
        <taxon>Magnoliopsida</taxon>
        <taxon>eudicotyledons</taxon>
        <taxon>Gunneridae</taxon>
        <taxon>Pentapetalae</taxon>
        <taxon>rosids</taxon>
        <taxon>malvids</taxon>
        <taxon>Myrtales</taxon>
        <taxon>Myrtaceae</taxon>
        <taxon>Myrtoideae</taxon>
        <taxon>Eucalypteae</taxon>
        <taxon>Corymbia</taxon>
    </lineage>
</organism>
<evidence type="ECO:0000259" key="2">
    <source>
        <dbReference type="Pfam" id="PF03732"/>
    </source>
</evidence>
<dbReference type="Pfam" id="PF03732">
    <property type="entry name" value="Retrotrans_gag"/>
    <property type="match status" value="1"/>
</dbReference>
<comment type="caution">
    <text evidence="3">The sequence shown here is derived from an EMBL/GenBank/DDBJ whole genome shotgun (WGS) entry which is preliminary data.</text>
</comment>
<accession>A0A8T0CYI7</accession>
<dbReference type="Gramene" id="rna-gnl|WGS:JABURB|Cocit.L4446.1">
    <property type="protein sequence ID" value="cds-KAF7851135.1"/>
    <property type="gene ID" value="gene-BT93_L4446"/>
</dbReference>
<name>A0A8T0CYI7_CORYI</name>
<gene>
    <name evidence="3" type="ORF">BT93_L4446</name>
</gene>
<evidence type="ECO:0000313" key="4">
    <source>
        <dbReference type="Proteomes" id="UP000806378"/>
    </source>
</evidence>
<feature type="domain" description="Retrotransposon gag" evidence="2">
    <location>
        <begin position="155"/>
        <end position="250"/>
    </location>
</feature>
<dbReference type="OrthoDB" id="686606at2759"/>
<keyword evidence="4" id="KW-1185">Reference proteome</keyword>